<sequence length="346" mass="36402">MSDTPDGMTLAELAAELGAELRGDPGHRITGLATLQGAGPEHLAFLANPRYRPQLQETRAGAVLLRPEDAADYAGQALLLANPYLAFARVSHRFDRTPRLPAGVHPSAVVAASARIDASACIGPQAVIGEDVVIGAGSIIEAGAILHDRVRVGDESRIRSRVVIYHDCQVGSRVNIHAGAVIGGDGFGFANERGHWRKIAQLGAVVIHDDVDIGANTTIDRGALEDTVIHTGVIIDNQVQIAHNVVIGAHTAIAACCGIAGSTRIGAHCILAGGVGVVGHIEICDRVQLTGMTMVTKSITEPGSYSSGTAFDTSDNWKKMAVRLRRLDDLAQRVRRLEKSAGDQAP</sequence>
<dbReference type="CDD" id="cd03352">
    <property type="entry name" value="LbH_LpxD"/>
    <property type="match status" value="1"/>
</dbReference>
<evidence type="ECO:0000256" key="5">
    <source>
        <dbReference type="ARBA" id="ARBA00023098"/>
    </source>
</evidence>
<comment type="function">
    <text evidence="7">Catalyzes the N-acylation of UDP-3-O-acylglucosamine using 3-hydroxyacyl-ACP as the acyl donor. Is involved in the biosynthesis of lipid A, a phosphorylated glycolipid that anchors the lipopolysaccharide to the outer membrane of the cell.</text>
</comment>
<dbReference type="HAMAP" id="MF_00523">
    <property type="entry name" value="LpxD"/>
    <property type="match status" value="1"/>
</dbReference>
<dbReference type="Gene3D" id="2.160.10.10">
    <property type="entry name" value="Hexapeptide repeat proteins"/>
    <property type="match status" value="1"/>
</dbReference>
<evidence type="ECO:0000313" key="10">
    <source>
        <dbReference type="EMBL" id="PQA49372.1"/>
    </source>
</evidence>
<comment type="subunit">
    <text evidence="7">Homotrimer.</text>
</comment>
<dbReference type="GO" id="GO:0103118">
    <property type="term" value="F:UDP-3-O-[(3R)-3-hydroxyacyl]-glucosamine N-acyltransferase activity"/>
    <property type="evidence" value="ECO:0007669"/>
    <property type="project" value="UniProtKB-EC"/>
</dbReference>
<keyword evidence="5 7" id="KW-0443">Lipid metabolism</keyword>
<organism evidence="10 11">
    <name type="scientific">Amnimonas aquatica</name>
    <dbReference type="NCBI Taxonomy" id="2094561"/>
    <lineage>
        <taxon>Bacteria</taxon>
        <taxon>Pseudomonadati</taxon>
        <taxon>Pseudomonadota</taxon>
        <taxon>Gammaproteobacteria</taxon>
        <taxon>Moraxellales</taxon>
        <taxon>Moraxellaceae</taxon>
        <taxon>Amnimonas</taxon>
    </lineage>
</organism>
<dbReference type="Pfam" id="PF25087">
    <property type="entry name" value="GMPPB_C"/>
    <property type="match status" value="1"/>
</dbReference>
<keyword evidence="11" id="KW-1185">Reference proteome</keyword>
<evidence type="ECO:0000259" key="9">
    <source>
        <dbReference type="Pfam" id="PF25087"/>
    </source>
</evidence>
<keyword evidence="3 7" id="KW-0808">Transferase</keyword>
<feature type="domain" description="Mannose-1-phosphate guanyltransferase C-terminal" evidence="9">
    <location>
        <begin position="106"/>
        <end position="185"/>
    </location>
</feature>
<dbReference type="Gene3D" id="1.20.5.170">
    <property type="match status" value="1"/>
</dbReference>
<evidence type="ECO:0000259" key="8">
    <source>
        <dbReference type="Pfam" id="PF04613"/>
    </source>
</evidence>
<accession>A0A2P6AU74</accession>
<feature type="active site" description="Proton acceptor" evidence="7">
    <location>
        <position position="243"/>
    </location>
</feature>
<dbReference type="PANTHER" id="PTHR43378:SF2">
    <property type="entry name" value="UDP-3-O-ACYLGLUCOSAMINE N-ACYLTRANSFERASE 1, MITOCHONDRIAL-RELATED"/>
    <property type="match status" value="1"/>
</dbReference>
<dbReference type="Proteomes" id="UP000243900">
    <property type="component" value="Unassembled WGS sequence"/>
</dbReference>
<evidence type="ECO:0000256" key="3">
    <source>
        <dbReference type="ARBA" id="ARBA00022679"/>
    </source>
</evidence>
<dbReference type="OrthoDB" id="9784739at2"/>
<gene>
    <name evidence="7 10" type="primary">lpxD</name>
    <name evidence="10" type="ORF">C5O18_02600</name>
</gene>
<dbReference type="NCBIfam" id="NF002060">
    <property type="entry name" value="PRK00892.1"/>
    <property type="match status" value="1"/>
</dbReference>
<feature type="domain" description="UDP-3-O-[3-hydroxymyristoyl] glucosamine N-acyltransferase non-repeat region" evidence="8">
    <location>
        <begin position="28"/>
        <end position="92"/>
    </location>
</feature>
<dbReference type="InterPro" id="IPR018357">
    <property type="entry name" value="Hexapep_transf_CS"/>
</dbReference>
<dbReference type="EC" id="2.3.1.191" evidence="7"/>
<proteinExistence type="inferred from homology"/>
<dbReference type="GO" id="GO:0009245">
    <property type="term" value="P:lipid A biosynthetic process"/>
    <property type="evidence" value="ECO:0007669"/>
    <property type="project" value="UniProtKB-UniRule"/>
</dbReference>
<keyword evidence="4 7" id="KW-0677">Repeat</keyword>
<dbReference type="InterPro" id="IPR011004">
    <property type="entry name" value="Trimer_LpxA-like_sf"/>
</dbReference>
<dbReference type="SUPFAM" id="SSF51161">
    <property type="entry name" value="Trimeric LpxA-like enzymes"/>
    <property type="match status" value="1"/>
</dbReference>
<comment type="caution">
    <text evidence="10">The sequence shown here is derived from an EMBL/GenBank/DDBJ whole genome shotgun (WGS) entry which is preliminary data.</text>
</comment>
<dbReference type="NCBIfam" id="TIGR01853">
    <property type="entry name" value="lipid_A_lpxD"/>
    <property type="match status" value="1"/>
</dbReference>
<comment type="catalytic activity">
    <reaction evidence="7">
        <text>a UDP-3-O-[(3R)-3-hydroxyacyl]-alpha-D-glucosamine + a (3R)-hydroxyacyl-[ACP] = a UDP-2-N,3-O-bis[(3R)-3-hydroxyacyl]-alpha-D-glucosamine + holo-[ACP] + H(+)</text>
        <dbReference type="Rhea" id="RHEA:53836"/>
        <dbReference type="Rhea" id="RHEA-COMP:9685"/>
        <dbReference type="Rhea" id="RHEA-COMP:9945"/>
        <dbReference type="ChEBI" id="CHEBI:15378"/>
        <dbReference type="ChEBI" id="CHEBI:64479"/>
        <dbReference type="ChEBI" id="CHEBI:78827"/>
        <dbReference type="ChEBI" id="CHEBI:137740"/>
        <dbReference type="ChEBI" id="CHEBI:137748"/>
        <dbReference type="EC" id="2.3.1.191"/>
    </reaction>
</comment>
<evidence type="ECO:0000313" key="11">
    <source>
        <dbReference type="Proteomes" id="UP000243900"/>
    </source>
</evidence>
<dbReference type="InterPro" id="IPR007691">
    <property type="entry name" value="LpxD"/>
</dbReference>
<dbReference type="UniPathway" id="UPA00973"/>
<dbReference type="EMBL" id="PTQZ01000031">
    <property type="protein sequence ID" value="PQA49372.1"/>
    <property type="molecule type" value="Genomic_DNA"/>
</dbReference>
<keyword evidence="2 7" id="KW-0441">Lipid A biosynthesis</keyword>
<evidence type="ECO:0000256" key="2">
    <source>
        <dbReference type="ARBA" id="ARBA00022556"/>
    </source>
</evidence>
<reference evidence="11" key="1">
    <citation type="submission" date="2018-02" db="EMBL/GenBank/DDBJ databases">
        <title>Genome sequencing of Solimonas sp. HR-BB.</title>
        <authorList>
            <person name="Lee Y."/>
            <person name="Jeon C.O."/>
        </authorList>
    </citation>
    <scope>NUCLEOTIDE SEQUENCE [LARGE SCALE GENOMIC DNA]</scope>
    <source>
        <strain evidence="11">HR-E</strain>
    </source>
</reference>
<keyword evidence="1 7" id="KW-0444">Lipid biosynthesis</keyword>
<protein>
    <recommendedName>
        <fullName evidence="7">UDP-3-O-acylglucosamine N-acyltransferase</fullName>
        <ecNumber evidence="7">2.3.1.191</ecNumber>
    </recommendedName>
</protein>
<dbReference type="GO" id="GO:0016410">
    <property type="term" value="F:N-acyltransferase activity"/>
    <property type="evidence" value="ECO:0007669"/>
    <property type="project" value="InterPro"/>
</dbReference>
<dbReference type="InterPro" id="IPR056729">
    <property type="entry name" value="GMPPB_C"/>
</dbReference>
<dbReference type="AlphaFoldDB" id="A0A2P6AU74"/>
<dbReference type="PANTHER" id="PTHR43378">
    <property type="entry name" value="UDP-3-O-ACYLGLUCOSAMINE N-ACYLTRANSFERASE"/>
    <property type="match status" value="1"/>
</dbReference>
<evidence type="ECO:0000256" key="1">
    <source>
        <dbReference type="ARBA" id="ARBA00022516"/>
    </source>
</evidence>
<name>A0A2P6AU74_9GAMM</name>
<evidence type="ECO:0000256" key="7">
    <source>
        <dbReference type="HAMAP-Rule" id="MF_00523"/>
    </source>
</evidence>
<comment type="similarity">
    <text evidence="7">Belongs to the transferase hexapeptide repeat family. LpxD subfamily.</text>
</comment>
<comment type="pathway">
    <text evidence="7">Bacterial outer membrane biogenesis; LPS lipid A biosynthesis.</text>
</comment>
<dbReference type="InterPro" id="IPR020573">
    <property type="entry name" value="UDP_GlcNAc_AcTrfase_non-rep"/>
</dbReference>
<dbReference type="PROSITE" id="PS00101">
    <property type="entry name" value="HEXAPEP_TRANSFERASES"/>
    <property type="match status" value="1"/>
</dbReference>
<keyword evidence="6 7" id="KW-0012">Acyltransferase</keyword>
<evidence type="ECO:0000256" key="4">
    <source>
        <dbReference type="ARBA" id="ARBA00022737"/>
    </source>
</evidence>
<dbReference type="Pfam" id="PF04613">
    <property type="entry name" value="LpxD"/>
    <property type="match status" value="1"/>
</dbReference>
<dbReference type="RefSeq" id="WP_105191314.1">
    <property type="nucleotide sequence ID" value="NZ_PTQZ01000031.1"/>
</dbReference>
<evidence type="ECO:0000256" key="6">
    <source>
        <dbReference type="ARBA" id="ARBA00023315"/>
    </source>
</evidence>
<dbReference type="Gene3D" id="3.40.1390.10">
    <property type="entry name" value="MurE/MurF, N-terminal domain"/>
    <property type="match status" value="1"/>
</dbReference>
<dbReference type="GO" id="GO:0016020">
    <property type="term" value="C:membrane"/>
    <property type="evidence" value="ECO:0007669"/>
    <property type="project" value="GOC"/>
</dbReference>